<keyword evidence="1" id="KW-0675">Receptor</keyword>
<evidence type="ECO:0000313" key="1">
    <source>
        <dbReference type="EMBL" id="MPC29038.1"/>
    </source>
</evidence>
<protein>
    <submittedName>
        <fullName evidence="1">Transient receptor potential cation channel subfamily A member 1</fullName>
    </submittedName>
</protein>
<evidence type="ECO:0000313" key="2">
    <source>
        <dbReference type="Proteomes" id="UP000324222"/>
    </source>
</evidence>
<comment type="caution">
    <text evidence="1">The sequence shown here is derived from an EMBL/GenBank/DDBJ whole genome shotgun (WGS) entry which is preliminary data.</text>
</comment>
<name>A0A5B7E5I2_PORTR</name>
<dbReference type="EMBL" id="VSRR010002004">
    <property type="protein sequence ID" value="MPC29038.1"/>
    <property type="molecule type" value="Genomic_DNA"/>
</dbReference>
<proteinExistence type="predicted"/>
<organism evidence="1 2">
    <name type="scientific">Portunus trituberculatus</name>
    <name type="common">Swimming crab</name>
    <name type="synonym">Neptunus trituberculatus</name>
    <dbReference type="NCBI Taxonomy" id="210409"/>
    <lineage>
        <taxon>Eukaryota</taxon>
        <taxon>Metazoa</taxon>
        <taxon>Ecdysozoa</taxon>
        <taxon>Arthropoda</taxon>
        <taxon>Crustacea</taxon>
        <taxon>Multicrustacea</taxon>
        <taxon>Malacostraca</taxon>
        <taxon>Eumalacostraca</taxon>
        <taxon>Eucarida</taxon>
        <taxon>Decapoda</taxon>
        <taxon>Pleocyemata</taxon>
        <taxon>Brachyura</taxon>
        <taxon>Eubrachyura</taxon>
        <taxon>Portunoidea</taxon>
        <taxon>Portunidae</taxon>
        <taxon>Portuninae</taxon>
        <taxon>Portunus</taxon>
    </lineage>
</organism>
<dbReference type="AlphaFoldDB" id="A0A5B7E5I2"/>
<accession>A0A5B7E5I2</accession>
<dbReference type="OrthoDB" id="1661883at2759"/>
<gene>
    <name evidence="1" type="primary">TrpA1_0</name>
    <name evidence="1" type="ORF">E2C01_022254</name>
</gene>
<reference evidence="1 2" key="1">
    <citation type="submission" date="2019-05" db="EMBL/GenBank/DDBJ databases">
        <title>Another draft genome of Portunus trituberculatus and its Hox gene families provides insights of decapod evolution.</title>
        <authorList>
            <person name="Jeong J.-H."/>
            <person name="Song I."/>
            <person name="Kim S."/>
            <person name="Choi T."/>
            <person name="Kim D."/>
            <person name="Ryu S."/>
            <person name="Kim W."/>
        </authorList>
    </citation>
    <scope>NUCLEOTIDE SEQUENCE [LARGE SCALE GENOMIC DNA]</scope>
    <source>
        <tissue evidence="1">Muscle</tissue>
    </source>
</reference>
<keyword evidence="2" id="KW-1185">Reference proteome</keyword>
<dbReference type="Proteomes" id="UP000324222">
    <property type="component" value="Unassembled WGS sequence"/>
</dbReference>
<sequence length="188" mass="21416">MHTDLENKLPEMLIQRVNKTEVLVYPNAMCGPNWIHRILSALKFASPMSSSNDVDSEAQESKSAEEYLWEEIEDQKKHLKNMSGVLDQQTKLLRLIVQALQITIYTLFHPTTSLHPCIIPLPHSNPASPHHLTPLLSFVLQKMEIRSEADECDEGVSLEEIIRAPSITRRFHSSSSAVRRMPLPKKDL</sequence>